<sequence>MREPEHQLRSQNIEEELEQKNDMPLWQTILVITSCSFAMLTTTASNSAVSIALPTMEDDLEIPQAALDWVVAANPLSNGCLLLLFGRLADLYGRKKVFLLGSFWLVAFTLGCSFAQDALTLDILRGFQGLGSAATIPASLGILAHTFPPGKARAIAFATFAAGAPLGGGTGIVFGGLLTQLTPQSWRSPFYLVSGLTVLSMITAMISFNPDHPSTEEDQRVDWIGAFLVTTGLVLIVFVLGQGEVAPEQWSTPYIIALLIVGIIFVLLFLIWQYHLERVQNTTNNNPYPISNSYVVSLSLFALHHLPTPPPIMKMSLWTRARGRVAVVFCIACLNWCCFQGWNYWAILYYQNYVGYSPLRTTVRMVPMFVTGLLCNGFVALFVDHIPMTILVAAGTALTGCSALLFAVINPNAVYWAFGFPSAIIAVIGADFVFACGTMYVAKKCLPHEQSVGGAVFQTMTQLGTALGVTVSTVVFDRVLESRAADNGIDVSDIGSGGPQWLTLPAYKAAMWSCFAFGMCACLLTVIFLRVGIIGHRVRPSRSPTLTEEVEGQKTVTNSARQSAEKGQIERTSLFSAKDHHHLPAGDTEYTNPTTPIRKAHDITENVSCYRH</sequence>
<feature type="transmembrane region" description="Helical" evidence="7">
    <location>
        <begin position="253"/>
        <end position="274"/>
    </location>
</feature>
<organism evidence="9 10">
    <name type="scientific">Lentinula edodes</name>
    <name type="common">Shiitake mushroom</name>
    <name type="synonym">Lentinus edodes</name>
    <dbReference type="NCBI Taxonomy" id="5353"/>
    <lineage>
        <taxon>Eukaryota</taxon>
        <taxon>Fungi</taxon>
        <taxon>Dikarya</taxon>
        <taxon>Basidiomycota</taxon>
        <taxon>Agaricomycotina</taxon>
        <taxon>Agaricomycetes</taxon>
        <taxon>Agaricomycetidae</taxon>
        <taxon>Agaricales</taxon>
        <taxon>Marasmiineae</taxon>
        <taxon>Omphalotaceae</taxon>
        <taxon>Lentinula</taxon>
    </lineage>
</organism>
<dbReference type="STRING" id="5353.A0A1Q3EEX2"/>
<evidence type="ECO:0000256" key="4">
    <source>
        <dbReference type="ARBA" id="ARBA00022989"/>
    </source>
</evidence>
<feature type="transmembrane region" description="Helical" evidence="7">
    <location>
        <begin position="325"/>
        <end position="345"/>
    </location>
</feature>
<feature type="transmembrane region" description="Helical" evidence="7">
    <location>
        <begin position="415"/>
        <end position="442"/>
    </location>
</feature>
<dbReference type="PANTHER" id="PTHR42718">
    <property type="entry name" value="MAJOR FACILITATOR SUPERFAMILY MULTIDRUG TRANSPORTER MFSC"/>
    <property type="match status" value="1"/>
</dbReference>
<dbReference type="Pfam" id="PF07690">
    <property type="entry name" value="MFS_1"/>
    <property type="match status" value="2"/>
</dbReference>
<feature type="region of interest" description="Disordered" evidence="6">
    <location>
        <begin position="540"/>
        <end position="567"/>
    </location>
</feature>
<proteinExistence type="predicted"/>
<keyword evidence="4 7" id="KW-1133">Transmembrane helix</keyword>
<name>A0A1Q3EEX2_LENED</name>
<dbReference type="Gene3D" id="1.20.1250.20">
    <property type="entry name" value="MFS general substrate transporter like domains"/>
    <property type="match status" value="2"/>
</dbReference>
<keyword evidence="5 7" id="KW-0472">Membrane</keyword>
<feature type="domain" description="Major facilitator superfamily (MFS) profile" evidence="8">
    <location>
        <begin position="31"/>
        <end position="539"/>
    </location>
</feature>
<evidence type="ECO:0000256" key="5">
    <source>
        <dbReference type="ARBA" id="ARBA00023136"/>
    </source>
</evidence>
<dbReference type="SUPFAM" id="SSF103473">
    <property type="entry name" value="MFS general substrate transporter"/>
    <property type="match status" value="1"/>
</dbReference>
<reference evidence="9 10" key="1">
    <citation type="submission" date="2016-08" db="EMBL/GenBank/DDBJ databases">
        <authorList>
            <consortium name="Lentinula edodes genome sequencing consortium"/>
            <person name="Sakamoto Y."/>
            <person name="Nakade K."/>
            <person name="Sato S."/>
            <person name="Yoshida Y."/>
            <person name="Miyazaki K."/>
            <person name="Natsume S."/>
            <person name="Konno N."/>
        </authorList>
    </citation>
    <scope>NUCLEOTIDE SEQUENCE [LARGE SCALE GENOMIC DNA]</scope>
    <source>
        <strain evidence="9 10">NBRC 111202</strain>
    </source>
</reference>
<evidence type="ECO:0000259" key="8">
    <source>
        <dbReference type="PROSITE" id="PS50850"/>
    </source>
</evidence>
<dbReference type="EMBL" id="BDGU01000267">
    <property type="protein sequence ID" value="GAW05728.1"/>
    <property type="molecule type" value="Genomic_DNA"/>
</dbReference>
<dbReference type="PROSITE" id="PS50850">
    <property type="entry name" value="MFS"/>
    <property type="match status" value="1"/>
</dbReference>
<evidence type="ECO:0000256" key="1">
    <source>
        <dbReference type="ARBA" id="ARBA00004141"/>
    </source>
</evidence>
<evidence type="ECO:0000313" key="10">
    <source>
        <dbReference type="Proteomes" id="UP000188533"/>
    </source>
</evidence>
<dbReference type="AlphaFoldDB" id="A0A1Q3EEX2"/>
<evidence type="ECO:0000256" key="2">
    <source>
        <dbReference type="ARBA" id="ARBA00022448"/>
    </source>
</evidence>
<feature type="transmembrane region" description="Helical" evidence="7">
    <location>
        <begin position="29"/>
        <end position="53"/>
    </location>
</feature>
<comment type="subcellular location">
    <subcellularLocation>
        <location evidence="1">Membrane</location>
        <topology evidence="1">Multi-pass membrane protein</topology>
    </subcellularLocation>
</comment>
<dbReference type="GO" id="GO:0016020">
    <property type="term" value="C:membrane"/>
    <property type="evidence" value="ECO:0007669"/>
    <property type="project" value="UniProtKB-SubCell"/>
</dbReference>
<dbReference type="InterPro" id="IPR020846">
    <property type="entry name" value="MFS_dom"/>
</dbReference>
<dbReference type="Proteomes" id="UP000188533">
    <property type="component" value="Unassembled WGS sequence"/>
</dbReference>
<feature type="transmembrane region" description="Helical" evidence="7">
    <location>
        <begin position="509"/>
        <end position="533"/>
    </location>
</feature>
<dbReference type="GO" id="GO:0022857">
    <property type="term" value="F:transmembrane transporter activity"/>
    <property type="evidence" value="ECO:0007669"/>
    <property type="project" value="InterPro"/>
</dbReference>
<feature type="transmembrane region" description="Helical" evidence="7">
    <location>
        <begin position="65"/>
        <end position="85"/>
    </location>
</feature>
<reference evidence="9 10" key="2">
    <citation type="submission" date="2017-02" db="EMBL/GenBank/DDBJ databases">
        <title>A genome survey and senescence transcriptome analysis in Lentinula edodes.</title>
        <authorList>
            <person name="Sakamoto Y."/>
            <person name="Nakade K."/>
            <person name="Sato S."/>
            <person name="Yoshida Y."/>
            <person name="Miyazaki K."/>
            <person name="Natsume S."/>
            <person name="Konno N."/>
        </authorList>
    </citation>
    <scope>NUCLEOTIDE SEQUENCE [LARGE SCALE GENOMIC DNA]</scope>
    <source>
        <strain evidence="9 10">NBRC 111202</strain>
    </source>
</reference>
<protein>
    <submittedName>
        <fullName evidence="9">Efflux transporter</fullName>
    </submittedName>
</protein>
<feature type="transmembrane region" description="Helical" evidence="7">
    <location>
        <begin position="390"/>
        <end position="409"/>
    </location>
</feature>
<accession>A0A1Q3EEX2</accession>
<feature type="transmembrane region" description="Helical" evidence="7">
    <location>
        <begin position="154"/>
        <end position="178"/>
    </location>
</feature>
<keyword evidence="10" id="KW-1185">Reference proteome</keyword>
<evidence type="ECO:0000256" key="3">
    <source>
        <dbReference type="ARBA" id="ARBA00022692"/>
    </source>
</evidence>
<feature type="transmembrane region" description="Helical" evidence="7">
    <location>
        <begin position="190"/>
        <end position="208"/>
    </location>
</feature>
<keyword evidence="3 7" id="KW-0812">Transmembrane</keyword>
<comment type="caution">
    <text evidence="9">The sequence shown here is derived from an EMBL/GenBank/DDBJ whole genome shotgun (WGS) entry which is preliminary data.</text>
</comment>
<feature type="transmembrane region" description="Helical" evidence="7">
    <location>
        <begin position="97"/>
        <end position="116"/>
    </location>
</feature>
<feature type="transmembrane region" description="Helical" evidence="7">
    <location>
        <begin position="223"/>
        <end position="241"/>
    </location>
</feature>
<feature type="transmembrane region" description="Helical" evidence="7">
    <location>
        <begin position="365"/>
        <end position="383"/>
    </location>
</feature>
<gene>
    <name evidence="9" type="ORF">LENED_007604</name>
</gene>
<dbReference type="PROSITE" id="PS51257">
    <property type="entry name" value="PROKAR_LIPOPROTEIN"/>
    <property type="match status" value="1"/>
</dbReference>
<evidence type="ECO:0000256" key="6">
    <source>
        <dbReference type="SAM" id="MobiDB-lite"/>
    </source>
</evidence>
<dbReference type="InterPro" id="IPR036259">
    <property type="entry name" value="MFS_trans_sf"/>
</dbReference>
<evidence type="ECO:0000313" key="9">
    <source>
        <dbReference type="EMBL" id="GAW05728.1"/>
    </source>
</evidence>
<evidence type="ECO:0000256" key="7">
    <source>
        <dbReference type="SAM" id="Phobius"/>
    </source>
</evidence>
<dbReference type="PANTHER" id="PTHR42718:SF9">
    <property type="entry name" value="MAJOR FACILITATOR SUPERFAMILY MULTIDRUG TRANSPORTER MFSC"/>
    <property type="match status" value="1"/>
</dbReference>
<keyword evidence="2" id="KW-0813">Transport</keyword>
<dbReference type="InterPro" id="IPR011701">
    <property type="entry name" value="MFS"/>
</dbReference>